<evidence type="ECO:0000313" key="1">
    <source>
        <dbReference type="EMBL" id="KJV08062.1"/>
    </source>
</evidence>
<accession>A0A0F3IN42</accession>
<protein>
    <submittedName>
        <fullName evidence="1">Uncharacterized protein</fullName>
    </submittedName>
</protein>
<dbReference type="Proteomes" id="UP000033684">
    <property type="component" value="Unassembled WGS sequence"/>
</dbReference>
<gene>
    <name evidence="1" type="ORF">VZ94_00440</name>
</gene>
<evidence type="ECO:0000313" key="2">
    <source>
        <dbReference type="Proteomes" id="UP000033684"/>
    </source>
</evidence>
<organism evidence="1 2">
    <name type="scientific">Methylocucumis oryzae</name>
    <dbReference type="NCBI Taxonomy" id="1632867"/>
    <lineage>
        <taxon>Bacteria</taxon>
        <taxon>Pseudomonadati</taxon>
        <taxon>Pseudomonadota</taxon>
        <taxon>Gammaproteobacteria</taxon>
        <taxon>Methylococcales</taxon>
        <taxon>Methylococcaceae</taxon>
        <taxon>Methylocucumis</taxon>
    </lineage>
</organism>
<dbReference type="OrthoDB" id="5570093at2"/>
<reference evidence="2" key="1">
    <citation type="submission" date="2015-03" db="EMBL/GenBank/DDBJ databases">
        <title>Draft genome sequence of a novel methanotroph (Sn10-6) isolated from flooded ricefield rhizosphere in India.</title>
        <authorList>
            <person name="Pandit P.S."/>
            <person name="Pore S.D."/>
            <person name="Arora P."/>
            <person name="Kapse N.G."/>
            <person name="Dhakephalkar P.K."/>
            <person name="Rahalkar M.C."/>
        </authorList>
    </citation>
    <scope>NUCLEOTIDE SEQUENCE [LARGE SCALE GENOMIC DNA]</scope>
    <source>
        <strain evidence="2">Sn10-6</strain>
    </source>
</reference>
<dbReference type="AlphaFoldDB" id="A0A0F3IN42"/>
<proteinExistence type="predicted"/>
<dbReference type="EMBL" id="LAJX01000004">
    <property type="protein sequence ID" value="KJV08062.1"/>
    <property type="molecule type" value="Genomic_DNA"/>
</dbReference>
<reference evidence="1 2" key="2">
    <citation type="journal article" date="2016" name="Microb. Ecol.">
        <title>Genome Characteristics of a Novel Type I Methanotroph (Sn10-6) Isolated from a Flooded Indian Rice Field.</title>
        <authorList>
            <person name="Rahalkar M.C."/>
            <person name="Pandit P.S."/>
            <person name="Dhakephalkar P.K."/>
            <person name="Pore S."/>
            <person name="Arora P."/>
            <person name="Kapse N."/>
        </authorList>
    </citation>
    <scope>NUCLEOTIDE SEQUENCE [LARGE SCALE GENOMIC DNA]</scope>
    <source>
        <strain evidence="1 2">Sn10-6</strain>
    </source>
</reference>
<comment type="caution">
    <text evidence="1">The sequence shown here is derived from an EMBL/GenBank/DDBJ whole genome shotgun (WGS) entry which is preliminary data.</text>
</comment>
<name>A0A0F3IN42_9GAMM</name>
<dbReference type="RefSeq" id="WP_045777701.1">
    <property type="nucleotide sequence ID" value="NZ_LAJX01000004.1"/>
</dbReference>
<sequence>MLPQFQEVRTRRLKASYSELTVGQSLALSSLPPESTWRSIREFLSYVVTLDGVNSVQELTVPEQNLLLCQYLSALSPHPDFELSQNGHYSDYLNAAFDVELDGERQLKVFDLGIIGDDHWQISYLTGGMAEAIERLQGEVKLPNNHVVTELQYWELGCMAAMLSIVDQPILNPYQNEGAYDEQLLHRMNVFLNYPQSIFRQLRTAFYSGWVQLDHLFSLGLNNKGIVVMPREVGSTLPPARFRVSAIIPASIKGLAASTA</sequence>
<keyword evidence="2" id="KW-1185">Reference proteome</keyword>